<evidence type="ECO:0000313" key="7">
    <source>
        <dbReference type="EMBL" id="QEC65876.1"/>
    </source>
</evidence>
<gene>
    <name evidence="7" type="ORF">FRZ67_00630</name>
</gene>
<dbReference type="Pfam" id="PF06271">
    <property type="entry name" value="RDD"/>
    <property type="match status" value="1"/>
</dbReference>
<evidence type="ECO:0000256" key="1">
    <source>
        <dbReference type="ARBA" id="ARBA00004141"/>
    </source>
</evidence>
<dbReference type="AlphaFoldDB" id="A0A5B8V5J9"/>
<protein>
    <submittedName>
        <fullName evidence="7">RDD family protein</fullName>
    </submittedName>
</protein>
<keyword evidence="8" id="KW-1185">Reference proteome</keyword>
<evidence type="ECO:0000313" key="8">
    <source>
        <dbReference type="Proteomes" id="UP000321533"/>
    </source>
</evidence>
<dbReference type="EMBL" id="CP042435">
    <property type="protein sequence ID" value="QEC65876.1"/>
    <property type="molecule type" value="Genomic_DNA"/>
</dbReference>
<dbReference type="RefSeq" id="WP_147187676.1">
    <property type="nucleotide sequence ID" value="NZ_CP042435.1"/>
</dbReference>
<feature type="transmembrane region" description="Helical" evidence="5">
    <location>
        <begin position="12"/>
        <end position="31"/>
    </location>
</feature>
<evidence type="ECO:0000256" key="2">
    <source>
        <dbReference type="ARBA" id="ARBA00022692"/>
    </source>
</evidence>
<dbReference type="InterPro" id="IPR010432">
    <property type="entry name" value="RDD"/>
</dbReference>
<feature type="domain" description="RDD" evidence="6">
    <location>
        <begin position="5"/>
        <end position="106"/>
    </location>
</feature>
<keyword evidence="2 5" id="KW-0812">Transmembrane</keyword>
<evidence type="ECO:0000256" key="5">
    <source>
        <dbReference type="SAM" id="Phobius"/>
    </source>
</evidence>
<keyword evidence="4 5" id="KW-0472">Membrane</keyword>
<keyword evidence="3 5" id="KW-1133">Transmembrane helix</keyword>
<sequence length="125" mass="14711">MNQVGIGTRVINFIADTLLVIILSFIFNKVWDFYVIYWGYPYINPLLSFGGMLFIYYFIFELFWAKTPGKWLSYTKVVDKKGLKPGFIQIFLRSIVRLTIIDCFFIPFLNKPLHDYVSSTEVIEV</sequence>
<accession>A0A5B8V5J9</accession>
<dbReference type="Proteomes" id="UP000321533">
    <property type="component" value="Chromosome"/>
</dbReference>
<name>A0A5B8V5J9_9BACT</name>
<reference evidence="7 8" key="1">
    <citation type="journal article" date="2016" name="Int. J. Syst. Evol. Microbiol.">
        <title>Panacibacter ginsenosidivorans gen. nov., sp. nov., with ginsenoside converting activity isolated from soil of a ginseng field.</title>
        <authorList>
            <person name="Siddiqi M.Z."/>
            <person name="Muhammad Shafi S."/>
            <person name="Choi K.D."/>
            <person name="Im W.T."/>
        </authorList>
    </citation>
    <scope>NUCLEOTIDE SEQUENCE [LARGE SCALE GENOMIC DNA]</scope>
    <source>
        <strain evidence="7 8">Gsoil1550</strain>
    </source>
</reference>
<dbReference type="GO" id="GO:0016020">
    <property type="term" value="C:membrane"/>
    <property type="evidence" value="ECO:0007669"/>
    <property type="project" value="UniProtKB-SubCell"/>
</dbReference>
<comment type="subcellular location">
    <subcellularLocation>
        <location evidence="1">Membrane</location>
        <topology evidence="1">Multi-pass membrane protein</topology>
    </subcellularLocation>
</comment>
<feature type="transmembrane region" description="Helical" evidence="5">
    <location>
        <begin position="43"/>
        <end position="65"/>
    </location>
</feature>
<dbReference type="KEGG" id="pgin:FRZ67_00630"/>
<proteinExistence type="predicted"/>
<evidence type="ECO:0000259" key="6">
    <source>
        <dbReference type="Pfam" id="PF06271"/>
    </source>
</evidence>
<evidence type="ECO:0000256" key="3">
    <source>
        <dbReference type="ARBA" id="ARBA00022989"/>
    </source>
</evidence>
<dbReference type="OrthoDB" id="762068at2"/>
<organism evidence="7 8">
    <name type="scientific">Panacibacter ginsenosidivorans</name>
    <dbReference type="NCBI Taxonomy" id="1813871"/>
    <lineage>
        <taxon>Bacteria</taxon>
        <taxon>Pseudomonadati</taxon>
        <taxon>Bacteroidota</taxon>
        <taxon>Chitinophagia</taxon>
        <taxon>Chitinophagales</taxon>
        <taxon>Chitinophagaceae</taxon>
        <taxon>Panacibacter</taxon>
    </lineage>
</organism>
<evidence type="ECO:0000256" key="4">
    <source>
        <dbReference type="ARBA" id="ARBA00023136"/>
    </source>
</evidence>